<dbReference type="EMBL" id="JAJNDB010000005">
    <property type="protein sequence ID" value="MCD2196307.1"/>
    <property type="molecule type" value="Genomic_DNA"/>
</dbReference>
<gene>
    <name evidence="5" type="ORF">LQ327_23310</name>
</gene>
<reference evidence="5 6" key="1">
    <citation type="submission" date="2021-11" db="EMBL/GenBank/DDBJ databases">
        <title>Draft genome sequence of Actinomycetospora sp. SF1 isolated from the rhizosphere soil.</title>
        <authorList>
            <person name="Duangmal K."/>
            <person name="Chantavorakit T."/>
        </authorList>
    </citation>
    <scope>NUCLEOTIDE SEQUENCE [LARGE SCALE GENOMIC DNA]</scope>
    <source>
        <strain evidence="5 6">TBRC 5722</strain>
    </source>
</reference>
<name>A0ABS8PDF5_9PSEU</name>
<dbReference type="PANTHER" id="PTHR46796">
    <property type="entry name" value="HTH-TYPE TRANSCRIPTIONAL ACTIVATOR RHAS-RELATED"/>
    <property type="match status" value="1"/>
</dbReference>
<evidence type="ECO:0000256" key="1">
    <source>
        <dbReference type="ARBA" id="ARBA00023015"/>
    </source>
</evidence>
<protein>
    <recommendedName>
        <fullName evidence="4">HTH araC/xylS-type domain-containing protein</fullName>
    </recommendedName>
</protein>
<evidence type="ECO:0000313" key="5">
    <source>
        <dbReference type="EMBL" id="MCD2196307.1"/>
    </source>
</evidence>
<evidence type="ECO:0000313" key="6">
    <source>
        <dbReference type="Proteomes" id="UP001199469"/>
    </source>
</evidence>
<organism evidence="5 6">
    <name type="scientific">Actinomycetospora endophytica</name>
    <dbReference type="NCBI Taxonomy" id="2291215"/>
    <lineage>
        <taxon>Bacteria</taxon>
        <taxon>Bacillati</taxon>
        <taxon>Actinomycetota</taxon>
        <taxon>Actinomycetes</taxon>
        <taxon>Pseudonocardiales</taxon>
        <taxon>Pseudonocardiaceae</taxon>
        <taxon>Actinomycetospora</taxon>
    </lineage>
</organism>
<dbReference type="Proteomes" id="UP001199469">
    <property type="component" value="Unassembled WGS sequence"/>
</dbReference>
<dbReference type="SMART" id="SM00342">
    <property type="entry name" value="HTH_ARAC"/>
    <property type="match status" value="1"/>
</dbReference>
<dbReference type="InterPro" id="IPR050204">
    <property type="entry name" value="AraC_XylS_family_regulators"/>
</dbReference>
<dbReference type="InterPro" id="IPR018060">
    <property type="entry name" value="HTH_AraC"/>
</dbReference>
<dbReference type="Gene3D" id="1.10.10.60">
    <property type="entry name" value="Homeodomain-like"/>
    <property type="match status" value="1"/>
</dbReference>
<evidence type="ECO:0000256" key="3">
    <source>
        <dbReference type="ARBA" id="ARBA00023163"/>
    </source>
</evidence>
<sequence>MADDVDCRVVRSEFSTTDTDIAEDFLGRGYTSETRATITGFADDFRLDLQALTAPRFSLGRVQVAVDLIFDGAAGPDDPLSVVQPVGGRFAYSDTSYPDVHVDTGDVVLIPPRGGMRTVCERFDLAMVQLDRSAVTAYAAAVTGLDPDQLAFAAITPLTPTLARYWIDTITHVRDDVLTDPWAARSPTLLDQAFRTLAAALLSTFPNTALARTTDPEAPSVRGEVSAATLREVTAYLDAFADRPIGPEDIADLAGTPYREVVEGLRRRDGLHPAQTLWAARLRGAFSDLLNADPATETIAAVAARWGFVSRHSFRIAYTDATGGESPEDTLRR</sequence>
<keyword evidence="1" id="KW-0805">Transcription regulation</keyword>
<feature type="domain" description="HTH araC/xylS-type" evidence="4">
    <location>
        <begin position="231"/>
        <end position="323"/>
    </location>
</feature>
<accession>A0ABS8PDF5</accession>
<keyword evidence="6" id="KW-1185">Reference proteome</keyword>
<evidence type="ECO:0000259" key="4">
    <source>
        <dbReference type="PROSITE" id="PS01124"/>
    </source>
</evidence>
<dbReference type="PROSITE" id="PS01124">
    <property type="entry name" value="HTH_ARAC_FAMILY_2"/>
    <property type="match status" value="1"/>
</dbReference>
<evidence type="ECO:0000256" key="2">
    <source>
        <dbReference type="ARBA" id="ARBA00023125"/>
    </source>
</evidence>
<keyword evidence="2" id="KW-0238">DNA-binding</keyword>
<comment type="caution">
    <text evidence="5">The sequence shown here is derived from an EMBL/GenBank/DDBJ whole genome shotgun (WGS) entry which is preliminary data.</text>
</comment>
<proteinExistence type="predicted"/>
<keyword evidence="3" id="KW-0804">Transcription</keyword>
<dbReference type="RefSeq" id="WP_230738157.1">
    <property type="nucleotide sequence ID" value="NZ_JAJNDB010000005.1"/>
</dbReference>